<sequence>MRPIPKNTKKPLDASMPTSQRDDRDPPSPPAAAMSADGVITGRRPYRFLDETSAWNGAVRLSAFVVLPLLCLVGGILMISYETGWANHEDRDSRDMAWDYRVTAPGSNNFHGAYFRRAHWNTFRAIEAPATVYTEVVLAAVDRPTMLALHPTGACERTVQVACLATKPAHRAASAGPLNLGTDDGSWAVGDGRVLTRSSGVTSLAAVNTPEPAAYATHAELASFYLTRYAELHEMRQRVCVNCNAAPLVCAADATGKSCSWDSTQWAQWAQNSFTQLGTTKTCETSVNVCEQVEAAIELAAKDEDVAGRIAARVVTGSWTADNVHTKHLASASAPTVQFVTADPSTNKLVAGDTPVAWTPLTDTSTCGACGYVDPATALTFAKATAAANGGAAVKGYLVPPDADGKYRGLRGGVAIGGVYADLQATHEIGDEWHTRRGFVPAFYEAGFWPWEPQCDGTSSNVTVAIDPATYVPNFPAFDARGAQTPFVNVTALGTFSVVEAYESACDFDGAGVGAAAAAVTCRVAALSGVDVAVAYTPVAGEDLGAWRLVSVAASYGGNGGENDVFVGTEAAAVAKFTGGVTRSVRVTLRDAGAPETSSFPPLGTPGKIYAAMAFFLAALFTAPIHPYLMSSYVKYNVAVNEGKPPPGWQAMRRFRGW</sequence>
<dbReference type="OrthoDB" id="525787at2759"/>
<gene>
    <name evidence="3" type="ORF">MICPUN_50166</name>
</gene>
<dbReference type="Proteomes" id="UP000002009">
    <property type="component" value="Chromosome 5"/>
</dbReference>
<name>C1E5K3_MICCC</name>
<feature type="region of interest" description="Disordered" evidence="1">
    <location>
        <begin position="1"/>
        <end position="36"/>
    </location>
</feature>
<evidence type="ECO:0000313" key="4">
    <source>
        <dbReference type="Proteomes" id="UP000002009"/>
    </source>
</evidence>
<evidence type="ECO:0000256" key="2">
    <source>
        <dbReference type="SAM" id="Phobius"/>
    </source>
</evidence>
<dbReference type="eggNOG" id="ENOG502SDPV">
    <property type="taxonomic scope" value="Eukaryota"/>
</dbReference>
<dbReference type="RefSeq" id="XP_002502389.1">
    <property type="nucleotide sequence ID" value="XM_002502343.1"/>
</dbReference>
<feature type="transmembrane region" description="Helical" evidence="2">
    <location>
        <begin position="609"/>
        <end position="629"/>
    </location>
</feature>
<organism evidence="3 4">
    <name type="scientific">Micromonas commoda (strain RCC299 / NOUM17 / CCMP2709)</name>
    <name type="common">Picoplanktonic green alga</name>
    <dbReference type="NCBI Taxonomy" id="296587"/>
    <lineage>
        <taxon>Eukaryota</taxon>
        <taxon>Viridiplantae</taxon>
        <taxon>Chlorophyta</taxon>
        <taxon>Mamiellophyceae</taxon>
        <taxon>Mamiellales</taxon>
        <taxon>Mamiellaceae</taxon>
        <taxon>Micromonas</taxon>
    </lineage>
</organism>
<feature type="transmembrane region" description="Helical" evidence="2">
    <location>
        <begin position="61"/>
        <end position="81"/>
    </location>
</feature>
<dbReference type="InParanoid" id="C1E5K3"/>
<evidence type="ECO:0000256" key="1">
    <source>
        <dbReference type="SAM" id="MobiDB-lite"/>
    </source>
</evidence>
<keyword evidence="2" id="KW-0812">Transmembrane</keyword>
<keyword evidence="2" id="KW-0472">Membrane</keyword>
<dbReference type="EMBL" id="CP001326">
    <property type="protein sequence ID" value="ACO63647.1"/>
    <property type="molecule type" value="Genomic_DNA"/>
</dbReference>
<keyword evidence="4" id="KW-1185">Reference proteome</keyword>
<accession>C1E5K3</accession>
<keyword evidence="2" id="KW-1133">Transmembrane helix</keyword>
<evidence type="ECO:0000313" key="3">
    <source>
        <dbReference type="EMBL" id="ACO63647.1"/>
    </source>
</evidence>
<proteinExistence type="predicted"/>
<dbReference type="OMA" id="DMAWDYR"/>
<dbReference type="AlphaFoldDB" id="C1E5K3"/>
<dbReference type="KEGG" id="mis:MICPUN_50166"/>
<dbReference type="GeneID" id="8243300"/>
<protein>
    <submittedName>
        <fullName evidence="3">Uncharacterized protein</fullName>
    </submittedName>
</protein>
<reference evidence="3 4" key="1">
    <citation type="journal article" date="2009" name="Science">
        <title>Green evolution and dynamic adaptations revealed by genomes of the marine picoeukaryotes Micromonas.</title>
        <authorList>
            <person name="Worden A.Z."/>
            <person name="Lee J.H."/>
            <person name="Mock T."/>
            <person name="Rouze P."/>
            <person name="Simmons M.P."/>
            <person name="Aerts A.L."/>
            <person name="Allen A.E."/>
            <person name="Cuvelier M.L."/>
            <person name="Derelle E."/>
            <person name="Everett M.V."/>
            <person name="Foulon E."/>
            <person name="Grimwood J."/>
            <person name="Gundlach H."/>
            <person name="Henrissat B."/>
            <person name="Napoli C."/>
            <person name="McDonald S.M."/>
            <person name="Parker M.S."/>
            <person name="Rombauts S."/>
            <person name="Salamov A."/>
            <person name="Von Dassow P."/>
            <person name="Badger J.H."/>
            <person name="Coutinho P.M."/>
            <person name="Demir E."/>
            <person name="Dubchak I."/>
            <person name="Gentemann C."/>
            <person name="Eikrem W."/>
            <person name="Gready J.E."/>
            <person name="John U."/>
            <person name="Lanier W."/>
            <person name="Lindquist E.A."/>
            <person name="Lucas S."/>
            <person name="Mayer K.F."/>
            <person name="Moreau H."/>
            <person name="Not F."/>
            <person name="Otillar R."/>
            <person name="Panaud O."/>
            <person name="Pangilinan J."/>
            <person name="Paulsen I."/>
            <person name="Piegu B."/>
            <person name="Poliakov A."/>
            <person name="Robbens S."/>
            <person name="Schmutz J."/>
            <person name="Toulza E."/>
            <person name="Wyss T."/>
            <person name="Zelensky A."/>
            <person name="Zhou K."/>
            <person name="Armbrust E.V."/>
            <person name="Bhattacharya D."/>
            <person name="Goodenough U.W."/>
            <person name="Van de Peer Y."/>
            <person name="Grigoriev I.V."/>
        </authorList>
    </citation>
    <scope>NUCLEOTIDE SEQUENCE [LARGE SCALE GENOMIC DNA]</scope>
    <source>
        <strain evidence="4">RCC299 / NOUM17</strain>
    </source>
</reference>